<protein>
    <submittedName>
        <fullName evidence="1">Uncharacterized protein</fullName>
    </submittedName>
</protein>
<dbReference type="Proteomes" id="UP001234178">
    <property type="component" value="Unassembled WGS sequence"/>
</dbReference>
<dbReference type="EMBL" id="JAOYFB010000043">
    <property type="protein sequence ID" value="KAK4045398.1"/>
    <property type="molecule type" value="Genomic_DNA"/>
</dbReference>
<keyword evidence="2" id="KW-1185">Reference proteome</keyword>
<accession>A0ABR0B9Z2</accession>
<organism evidence="1 2">
    <name type="scientific">Daphnia magna</name>
    <dbReference type="NCBI Taxonomy" id="35525"/>
    <lineage>
        <taxon>Eukaryota</taxon>
        <taxon>Metazoa</taxon>
        <taxon>Ecdysozoa</taxon>
        <taxon>Arthropoda</taxon>
        <taxon>Crustacea</taxon>
        <taxon>Branchiopoda</taxon>
        <taxon>Diplostraca</taxon>
        <taxon>Cladocera</taxon>
        <taxon>Anomopoda</taxon>
        <taxon>Daphniidae</taxon>
        <taxon>Daphnia</taxon>
    </lineage>
</organism>
<evidence type="ECO:0000313" key="2">
    <source>
        <dbReference type="Proteomes" id="UP001234178"/>
    </source>
</evidence>
<name>A0ABR0B9Z2_9CRUS</name>
<gene>
    <name evidence="1" type="ORF">OUZ56_033005</name>
</gene>
<proteinExistence type="predicted"/>
<comment type="caution">
    <text evidence="1">The sequence shown here is derived from an EMBL/GenBank/DDBJ whole genome shotgun (WGS) entry which is preliminary data.</text>
</comment>
<sequence length="142" mass="15667">MTDFQHVAYAERCAGTIERSWCPNTICAGKRPFSSEESLLELLGFQVSGLGNLFDQLFDGLDRRFNMAVTLAVIWCKIADSDAPSIHRGPANASIKLGPVVGSKPHWDTELNKIFDVSVQHGLYSDSRGRVPFPPVNYRPSG</sequence>
<reference evidence="1 2" key="1">
    <citation type="journal article" date="2023" name="Nucleic Acids Res.">
        <title>The hologenome of Daphnia magna reveals possible DNA methylation and microbiome-mediated evolution of the host genome.</title>
        <authorList>
            <person name="Chaturvedi A."/>
            <person name="Li X."/>
            <person name="Dhandapani V."/>
            <person name="Marshall H."/>
            <person name="Kissane S."/>
            <person name="Cuenca-Cambronero M."/>
            <person name="Asole G."/>
            <person name="Calvet F."/>
            <person name="Ruiz-Romero M."/>
            <person name="Marangio P."/>
            <person name="Guigo R."/>
            <person name="Rago D."/>
            <person name="Mirbahai L."/>
            <person name="Eastwood N."/>
            <person name="Colbourne J.K."/>
            <person name="Zhou J."/>
            <person name="Mallon E."/>
            <person name="Orsini L."/>
        </authorList>
    </citation>
    <scope>NUCLEOTIDE SEQUENCE [LARGE SCALE GENOMIC DNA]</scope>
    <source>
        <strain evidence="1">LRV0_1</strain>
    </source>
</reference>
<evidence type="ECO:0000313" key="1">
    <source>
        <dbReference type="EMBL" id="KAK4045398.1"/>
    </source>
</evidence>